<dbReference type="NCBIfam" id="NF003814">
    <property type="entry name" value="PRK05406.1-3"/>
    <property type="match status" value="1"/>
</dbReference>
<dbReference type="PANTHER" id="PTHR30292:SF0">
    <property type="entry name" value="5-OXOPROLINASE SUBUNIT A"/>
    <property type="match status" value="1"/>
</dbReference>
<protein>
    <submittedName>
        <fullName evidence="1">5-oxoprolinase subunit PxpA</fullName>
        <ecNumber evidence="1">3.5.2.9</ecNumber>
    </submittedName>
</protein>
<accession>A0AA97HPY1</accession>
<name>A0AA97HPY1_9FLAO</name>
<dbReference type="InterPro" id="IPR011330">
    <property type="entry name" value="Glyco_hydro/deAcase_b/a-brl"/>
</dbReference>
<dbReference type="GO" id="GO:0017168">
    <property type="term" value="F:5-oxoprolinase (ATP-hydrolyzing) activity"/>
    <property type="evidence" value="ECO:0007669"/>
    <property type="project" value="UniProtKB-EC"/>
</dbReference>
<dbReference type="SUPFAM" id="SSF88713">
    <property type="entry name" value="Glycoside hydrolase/deacetylase"/>
    <property type="match status" value="1"/>
</dbReference>
<gene>
    <name evidence="1" type="primary">pxpA</name>
    <name evidence="1" type="ORF">RNZ46_14135</name>
</gene>
<dbReference type="EC" id="3.5.2.9" evidence="1"/>
<reference evidence="2" key="1">
    <citation type="submission" date="2024-06" db="EMBL/GenBank/DDBJ databases">
        <title>Hwangdonia haimaensis gen. nov., sp. nov., a member of the family Flavobacteriaceae isolated from the haima cold seep.</title>
        <authorList>
            <person name="Li J."/>
        </authorList>
    </citation>
    <scope>NUCLEOTIDE SEQUENCE [LARGE SCALE GENOMIC DNA]</scope>
    <source>
        <strain evidence="2">SCSIO 19198</strain>
    </source>
</reference>
<keyword evidence="1" id="KW-0378">Hydrolase</keyword>
<sequence length="246" mass="27382">MQNFKVDINVDLGEGIGNESQLMPYISSCNIACGGHAGNTETMRAVVQLAKKHGVKIGAHPSFPDKENFGRIPMDMPSVVLYKSIKKQIRDLLNILKEEHARLYHIKPHGALYNLAAVDKKIAKTVIEAIKSIAIPVKLYVPYKSVIADVAIKNNLAIKYEAFADRNYNDDLTLVSRTHKNALITDDTALFNHVYRMISTGKVKTINDAEIVIKADTFCVHGDNLEAVNLVKTLRKNLEEKGMKIV</sequence>
<proteinExistence type="predicted"/>
<dbReference type="AlphaFoldDB" id="A0AA97HPY1"/>
<keyword evidence="2" id="KW-1185">Reference proteome</keyword>
<evidence type="ECO:0000313" key="1">
    <source>
        <dbReference type="EMBL" id="WOD43127.1"/>
    </source>
</evidence>
<dbReference type="RefSeq" id="WP_316982815.1">
    <property type="nucleotide sequence ID" value="NZ_CP136521.1"/>
</dbReference>
<dbReference type="Gene3D" id="3.20.20.370">
    <property type="entry name" value="Glycoside hydrolase/deacetylase"/>
    <property type="match status" value="1"/>
</dbReference>
<dbReference type="Proteomes" id="UP001302486">
    <property type="component" value="Chromosome"/>
</dbReference>
<dbReference type="CDD" id="cd10801">
    <property type="entry name" value="LamB_YcsF_like_1"/>
    <property type="match status" value="1"/>
</dbReference>
<dbReference type="KEGG" id="hws:RNZ46_14135"/>
<dbReference type="InterPro" id="IPR005501">
    <property type="entry name" value="LamB/YcsF/PxpA-like"/>
</dbReference>
<dbReference type="Pfam" id="PF03746">
    <property type="entry name" value="LamB_YcsF"/>
    <property type="match status" value="1"/>
</dbReference>
<dbReference type="NCBIfam" id="NF003816">
    <property type="entry name" value="PRK05406.1-5"/>
    <property type="match status" value="1"/>
</dbReference>
<dbReference type="PANTHER" id="PTHR30292">
    <property type="entry name" value="UNCHARACTERIZED PROTEIN YBGL-RELATED"/>
    <property type="match status" value="1"/>
</dbReference>
<evidence type="ECO:0000313" key="2">
    <source>
        <dbReference type="Proteomes" id="UP001302486"/>
    </source>
</evidence>
<dbReference type="EMBL" id="CP136521">
    <property type="protein sequence ID" value="WOD43127.1"/>
    <property type="molecule type" value="Genomic_DNA"/>
</dbReference>
<dbReference type="GO" id="GO:0005975">
    <property type="term" value="P:carbohydrate metabolic process"/>
    <property type="evidence" value="ECO:0007669"/>
    <property type="project" value="InterPro"/>
</dbReference>
<organism evidence="1 2">
    <name type="scientific">Hwangdonia lutea</name>
    <dbReference type="NCBI Taxonomy" id="3075823"/>
    <lineage>
        <taxon>Bacteria</taxon>
        <taxon>Pseudomonadati</taxon>
        <taxon>Bacteroidota</taxon>
        <taxon>Flavobacteriia</taxon>
        <taxon>Flavobacteriales</taxon>
        <taxon>Flavobacteriaceae</taxon>
        <taxon>Hwangdonia</taxon>
    </lineage>
</organism>